<reference evidence="1" key="1">
    <citation type="submission" date="2021-02" db="EMBL/GenBank/DDBJ databases">
        <authorList>
            <person name="Palmer J.M."/>
        </authorList>
    </citation>
    <scope>NUCLEOTIDE SEQUENCE</scope>
    <source>
        <strain evidence="1">SCRP734</strain>
    </source>
</reference>
<keyword evidence="2" id="KW-1185">Reference proteome</keyword>
<dbReference type="InterPro" id="IPR052050">
    <property type="entry name" value="SecEffector_AnkRepeat"/>
</dbReference>
<dbReference type="PANTHER" id="PTHR46586:SF3">
    <property type="entry name" value="ANKYRIN REPEAT-CONTAINING PROTEIN"/>
    <property type="match status" value="1"/>
</dbReference>
<organism evidence="1 2">
    <name type="scientific">Phytophthora pseudosyringae</name>
    <dbReference type="NCBI Taxonomy" id="221518"/>
    <lineage>
        <taxon>Eukaryota</taxon>
        <taxon>Sar</taxon>
        <taxon>Stramenopiles</taxon>
        <taxon>Oomycota</taxon>
        <taxon>Peronosporomycetes</taxon>
        <taxon>Peronosporales</taxon>
        <taxon>Peronosporaceae</taxon>
        <taxon>Phytophthora</taxon>
    </lineage>
</organism>
<dbReference type="OrthoDB" id="125991at2759"/>
<sequence>MASRPTPERHLLLTSARVVSRYCLPTYGCELPHVTQRIDAFLDVFSRSWNFAEAFSSCGSLHLMRYVASKEEVAPHPMDPFHRRFLFNRTTWFAAERGDLEAVRWLVGRYLPHEFLTKAVNGAAAGGHVEVLQWLFDNCYERACWGGIEMCRALANGHRDAVEWLRMNAPPRRESLGDVMQAAGKAGDVDAIRWLYEEHSADAEEALWTAQMQSKWGVAQWVLENCEMEYPTVNWSAAARCGELEFLKLGYSLHVGRPSNDAVHAAAAGGHLAVLEWLHGVVDLPLRSEAARNAAENGHLEPREGTWTSLNGYYV</sequence>
<dbReference type="AlphaFoldDB" id="A0A8T1W797"/>
<evidence type="ECO:0000313" key="2">
    <source>
        <dbReference type="Proteomes" id="UP000694044"/>
    </source>
</evidence>
<comment type="caution">
    <text evidence="1">The sequence shown here is derived from an EMBL/GenBank/DDBJ whole genome shotgun (WGS) entry which is preliminary data.</text>
</comment>
<accession>A0A8T1W797</accession>
<name>A0A8T1W797_9STRA</name>
<evidence type="ECO:0000313" key="1">
    <source>
        <dbReference type="EMBL" id="KAG7389832.1"/>
    </source>
</evidence>
<dbReference type="EMBL" id="JAGDFM010000039">
    <property type="protein sequence ID" value="KAG7389832.1"/>
    <property type="molecule type" value="Genomic_DNA"/>
</dbReference>
<evidence type="ECO:0008006" key="3">
    <source>
        <dbReference type="Google" id="ProtNLM"/>
    </source>
</evidence>
<dbReference type="Proteomes" id="UP000694044">
    <property type="component" value="Unassembled WGS sequence"/>
</dbReference>
<protein>
    <recommendedName>
        <fullName evidence="3">Ankyrin repeat-containing domain</fullName>
    </recommendedName>
</protein>
<proteinExistence type="predicted"/>
<dbReference type="PANTHER" id="PTHR46586">
    <property type="entry name" value="ANKYRIN REPEAT-CONTAINING PROTEIN"/>
    <property type="match status" value="1"/>
</dbReference>
<gene>
    <name evidence="1" type="ORF">PHYPSEUDO_009345</name>
</gene>